<name>B5LJ64_9CAUD</name>
<gene>
    <name evidence="1" type="primary">53</name>
    <name evidence="1" type="ORF">MYRNA_53</name>
</gene>
<keyword evidence="2" id="KW-1185">Reference proteome</keyword>
<organism evidence="1 2">
    <name type="scientific">Mycobacterium phage Myrna</name>
    <dbReference type="NCBI Taxonomy" id="546805"/>
    <lineage>
        <taxon>Viruses</taxon>
        <taxon>Duplodnaviria</taxon>
        <taxon>Heunggongvirae</taxon>
        <taxon>Uroviricota</taxon>
        <taxon>Caudoviricetes</taxon>
        <taxon>Ceeclamvirinae</taxon>
        <taxon>Myrnavirus</taxon>
        <taxon>Myrnavirus myrna</taxon>
    </lineage>
</organism>
<dbReference type="EMBL" id="EU826466">
    <property type="protein sequence ID" value="ACH62061.1"/>
    <property type="molecule type" value="Genomic_DNA"/>
</dbReference>
<evidence type="ECO:0008006" key="3">
    <source>
        <dbReference type="Google" id="ProtNLM"/>
    </source>
</evidence>
<proteinExistence type="predicted"/>
<dbReference type="RefSeq" id="YP_002224971.1">
    <property type="nucleotide sequence ID" value="NC_011273.1"/>
</dbReference>
<dbReference type="GeneID" id="6920757"/>
<dbReference type="Proteomes" id="UP000001849">
    <property type="component" value="Segment"/>
</dbReference>
<evidence type="ECO:0000313" key="2">
    <source>
        <dbReference type="Proteomes" id="UP000001849"/>
    </source>
</evidence>
<dbReference type="KEGG" id="vg:6920757"/>
<sequence length="69" mass="7826">MKRLIIAAALVASLSACDYGPPPDTRIENTQEGQPFLELWLDDLQNPPTSVPKQPEFWYDLMLPPEEMP</sequence>
<protein>
    <recommendedName>
        <fullName evidence="3">Lipoprotein</fullName>
    </recommendedName>
</protein>
<evidence type="ECO:0000313" key="1">
    <source>
        <dbReference type="EMBL" id="ACH62061.1"/>
    </source>
</evidence>
<reference evidence="1 2" key="1">
    <citation type="submission" date="2008-06" db="EMBL/GenBank/DDBJ databases">
        <authorList>
            <person name="Smith A.L."/>
            <person name="Paladin E.C."/>
            <person name="Jacobs-Sera D."/>
            <person name="Hendirx R.W."/>
            <person name="Hatfull G.F."/>
        </authorList>
    </citation>
    <scope>NUCLEOTIDE SEQUENCE [LARGE SCALE GENOMIC DNA]</scope>
</reference>
<accession>B5LJ64</accession>
<dbReference type="PROSITE" id="PS51257">
    <property type="entry name" value="PROKAR_LIPOPROTEIN"/>
    <property type="match status" value="1"/>
</dbReference>